<dbReference type="RefSeq" id="WP_034248827.1">
    <property type="nucleotide sequence ID" value="NZ_BJYK01000001.1"/>
</dbReference>
<dbReference type="EMBL" id="BJYK01000001">
    <property type="protein sequence ID" value="GEN78511.1"/>
    <property type="molecule type" value="Genomic_DNA"/>
</dbReference>
<accession>A0A511YTI4</accession>
<evidence type="ECO:0000313" key="1">
    <source>
        <dbReference type="EMBL" id="GEN78511.1"/>
    </source>
</evidence>
<keyword evidence="2" id="KW-1185">Reference proteome</keyword>
<gene>
    <name evidence="1" type="ORF">AFE02nite_02450</name>
</gene>
<organism evidence="1 2">
    <name type="scientific">Actinotalea fermentans</name>
    <dbReference type="NCBI Taxonomy" id="43671"/>
    <lineage>
        <taxon>Bacteria</taxon>
        <taxon>Bacillati</taxon>
        <taxon>Actinomycetota</taxon>
        <taxon>Actinomycetes</taxon>
        <taxon>Micrococcales</taxon>
        <taxon>Cellulomonadaceae</taxon>
        <taxon>Actinotalea</taxon>
    </lineage>
</organism>
<sequence length="442" mass="46835">MEAADEATAAALAASCGREVEVLEERTEFQTLHALPDGQMRLDTSIAAVRTQVSGEWADIDTTLVESAAGIEVAAPAVEMVFSDGSPGQPLASMQRDGHQLTFDVPFDLPAPVVYGTGLEYPDVIDGVDLLVSVNADATGFSEVLRVESPQAAADPRIADLAFPITVSDGLELTEADGGFAAVDSEGERVFRSPQPAMWDSRADRAAPNLTPRLIGGMSPSAGMRLTSDEGLRIGAARLAAPVDGDAWAFMDVALEDQAVQVGLDEEMLADPSTVWPVYVDPSVSGSRSEWVAVSSAGWKHYNFSSDDGVGRCGTTGSPMYCSSVFTERLAWQFTGLQAIGNVDPSNVTSATFSVYGTHSYSCTASPIEAWWTGGINSGTTWSFGWTGSNEFGGGMHLRLGIGRDPANLNRARWHVDFGSTHVPNGRSGQLISYTQARRGAN</sequence>
<name>A0A511YTI4_9CELL</name>
<dbReference type="Proteomes" id="UP000321484">
    <property type="component" value="Unassembled WGS sequence"/>
</dbReference>
<proteinExistence type="predicted"/>
<evidence type="ECO:0000313" key="2">
    <source>
        <dbReference type="Proteomes" id="UP000321484"/>
    </source>
</evidence>
<dbReference type="AlphaFoldDB" id="A0A511YTI4"/>
<protein>
    <submittedName>
        <fullName evidence="1">Uncharacterized protein</fullName>
    </submittedName>
</protein>
<comment type="caution">
    <text evidence="1">The sequence shown here is derived from an EMBL/GenBank/DDBJ whole genome shotgun (WGS) entry which is preliminary data.</text>
</comment>
<reference evidence="1 2" key="1">
    <citation type="submission" date="2019-07" db="EMBL/GenBank/DDBJ databases">
        <title>Whole genome shotgun sequence of Actinotalea fermentans NBRC 105374.</title>
        <authorList>
            <person name="Hosoyama A."/>
            <person name="Uohara A."/>
            <person name="Ohji S."/>
            <person name="Ichikawa N."/>
        </authorList>
    </citation>
    <scope>NUCLEOTIDE SEQUENCE [LARGE SCALE GENOMIC DNA]</scope>
    <source>
        <strain evidence="1 2">NBRC 105374</strain>
    </source>
</reference>
<dbReference type="OrthoDB" id="176279at2"/>